<name>A0A401LQX7_9BACE</name>
<protein>
    <recommendedName>
        <fullName evidence="3">DUF4998 domain-containing protein</fullName>
    </recommendedName>
</protein>
<evidence type="ECO:0008006" key="3">
    <source>
        <dbReference type="Google" id="ProtNLM"/>
    </source>
</evidence>
<comment type="caution">
    <text evidence="1">The sequence shown here is derived from an EMBL/GenBank/DDBJ whole genome shotgun (WGS) entry which is preliminary data.</text>
</comment>
<dbReference type="Pfam" id="PF16389">
    <property type="entry name" value="DUF4998"/>
    <property type="match status" value="1"/>
</dbReference>
<evidence type="ECO:0000313" key="1">
    <source>
        <dbReference type="EMBL" id="GCB33970.1"/>
    </source>
</evidence>
<keyword evidence="2" id="KW-1185">Reference proteome</keyword>
<evidence type="ECO:0000313" key="2">
    <source>
        <dbReference type="Proteomes" id="UP000288079"/>
    </source>
</evidence>
<sequence length="254" mass="29701">MERKLNKRNSLKFIKRTDMRKNYIYTILAAIVTLLCSCDGMDAPYADFIKDGPIVYIGKADSLKAFSGRERVKLAWQMRNDPRGVKAKIFWRDRTESEEITLDRSKKEFEYVINDLDESTYVFEVVIYDKYGNSSLAAEVTAEVYGEVYESYLYPRSCYKYSGKQVYIDKTLNKWVVTLNAIRDDTMINTEVVYVDKNGNEQTVSWSEKSQKSLVLEDYVEGNMVKYRSCFSPQENAIDDFWTDYTYFVKPAEN</sequence>
<proteinExistence type="predicted"/>
<dbReference type="Proteomes" id="UP000288079">
    <property type="component" value="Unassembled WGS sequence"/>
</dbReference>
<organism evidence="1 2">
    <name type="scientific">Bacteroides faecalis</name>
    <dbReference type="NCBI Taxonomy" id="2447885"/>
    <lineage>
        <taxon>Bacteria</taxon>
        <taxon>Pseudomonadati</taxon>
        <taxon>Bacteroidota</taxon>
        <taxon>Bacteroidia</taxon>
        <taxon>Bacteroidales</taxon>
        <taxon>Bacteroidaceae</taxon>
        <taxon>Bacteroides</taxon>
    </lineage>
</organism>
<gene>
    <name evidence="1" type="ORF">KGMB02408_09150</name>
</gene>
<dbReference type="InterPro" id="IPR013783">
    <property type="entry name" value="Ig-like_fold"/>
</dbReference>
<reference evidence="1 2" key="1">
    <citation type="submission" date="2018-10" db="EMBL/GenBank/DDBJ databases">
        <title>Draft Genome Sequence of Bacteroides sp. KCTC 15687.</title>
        <authorList>
            <person name="Yu S.Y."/>
            <person name="Kim J.S."/>
            <person name="Oh B.S."/>
            <person name="Park S.H."/>
            <person name="Kang S.W."/>
            <person name="Park J.E."/>
            <person name="Choi S.H."/>
            <person name="Han K.I."/>
            <person name="Lee K.C."/>
            <person name="Eom M.K."/>
            <person name="Suh M.K."/>
            <person name="Lee D.H."/>
            <person name="Yoon H."/>
            <person name="Kim B."/>
            <person name="Yang S.J."/>
            <person name="Lee J.S."/>
            <person name="Lee J.H."/>
        </authorList>
    </citation>
    <scope>NUCLEOTIDE SEQUENCE [LARGE SCALE GENOMIC DNA]</scope>
    <source>
        <strain evidence="1 2">KCTC 15687</strain>
    </source>
</reference>
<dbReference type="AlphaFoldDB" id="A0A401LQX7"/>
<dbReference type="EMBL" id="BHWB01000002">
    <property type="protein sequence ID" value="GCB33970.1"/>
    <property type="molecule type" value="Genomic_DNA"/>
</dbReference>
<accession>A0A401LQX7</accession>
<dbReference type="Gene3D" id="2.60.40.10">
    <property type="entry name" value="Immunoglobulins"/>
    <property type="match status" value="1"/>
</dbReference>